<dbReference type="EMBL" id="CAKOGL010000005">
    <property type="protein sequence ID" value="CAH2086208.1"/>
    <property type="molecule type" value="Genomic_DNA"/>
</dbReference>
<sequence>MEKEECDLSCDPANPRRHEVPGPHGVKYVTEDCAGVGNQAPASVNATGKRYIQQAFHPSLFTRTRSSSLGNISQLETTTTLQDSNLDMSVPKPPDWQRVPGTRNQKRKRQKLQSPSPEKITTTNSFSELPLDPKEPVKEPMKKRPSKPPPIILYGVEDVNKLVELLESTVDKNCFTITIVNRNQLRVVCKDTEIYKNVITLVRSKGLIGHTFNLKDQRCYRIVIKNLHYTTPHSAIIEEVEKTGNKVHGEIINSKFGPDKKPTSTFFVNIAPGANNAAVKDIKYIYHQSVIIEDPKKE</sequence>
<gene>
    <name evidence="3" type="ORF">EEDITHA_LOCUS2612</name>
</gene>
<feature type="compositionally biased region" description="Basic and acidic residues" evidence="1">
    <location>
        <begin position="131"/>
        <end position="142"/>
    </location>
</feature>
<reference evidence="3" key="1">
    <citation type="submission" date="2022-03" db="EMBL/GenBank/DDBJ databases">
        <authorList>
            <person name="Tunstrom K."/>
        </authorList>
    </citation>
    <scope>NUCLEOTIDE SEQUENCE</scope>
</reference>
<feature type="domain" description="Pre-C2HC" evidence="2">
    <location>
        <begin position="233"/>
        <end position="297"/>
    </location>
</feature>
<dbReference type="AlphaFoldDB" id="A0AAU9TJE7"/>
<evidence type="ECO:0000313" key="3">
    <source>
        <dbReference type="EMBL" id="CAH2086208.1"/>
    </source>
</evidence>
<accession>A0AAU9TJE7</accession>
<feature type="compositionally biased region" description="Polar residues" evidence="1">
    <location>
        <begin position="112"/>
        <end position="127"/>
    </location>
</feature>
<dbReference type="Proteomes" id="UP001153954">
    <property type="component" value="Unassembled WGS sequence"/>
</dbReference>
<feature type="compositionally biased region" description="Polar residues" evidence="1">
    <location>
        <begin position="77"/>
        <end position="87"/>
    </location>
</feature>
<comment type="caution">
    <text evidence="3">The sequence shown here is derived from an EMBL/GenBank/DDBJ whole genome shotgun (WGS) entry which is preliminary data.</text>
</comment>
<keyword evidence="4" id="KW-1185">Reference proteome</keyword>
<evidence type="ECO:0000256" key="1">
    <source>
        <dbReference type="SAM" id="MobiDB-lite"/>
    </source>
</evidence>
<name>A0AAU9TJE7_EUPED</name>
<organism evidence="3 4">
    <name type="scientific">Euphydryas editha</name>
    <name type="common">Edith's checkerspot</name>
    <dbReference type="NCBI Taxonomy" id="104508"/>
    <lineage>
        <taxon>Eukaryota</taxon>
        <taxon>Metazoa</taxon>
        <taxon>Ecdysozoa</taxon>
        <taxon>Arthropoda</taxon>
        <taxon>Hexapoda</taxon>
        <taxon>Insecta</taxon>
        <taxon>Pterygota</taxon>
        <taxon>Neoptera</taxon>
        <taxon>Endopterygota</taxon>
        <taxon>Lepidoptera</taxon>
        <taxon>Glossata</taxon>
        <taxon>Ditrysia</taxon>
        <taxon>Papilionoidea</taxon>
        <taxon>Nymphalidae</taxon>
        <taxon>Nymphalinae</taxon>
        <taxon>Euphydryas</taxon>
    </lineage>
</organism>
<protein>
    <recommendedName>
        <fullName evidence="2">Pre-C2HC domain-containing protein</fullName>
    </recommendedName>
</protein>
<dbReference type="Pfam" id="PF07530">
    <property type="entry name" value="PRE_C2HC"/>
    <property type="match status" value="1"/>
</dbReference>
<dbReference type="InterPro" id="IPR006579">
    <property type="entry name" value="Pre_C2HC_dom"/>
</dbReference>
<feature type="region of interest" description="Disordered" evidence="1">
    <location>
        <begin position="77"/>
        <end position="148"/>
    </location>
</feature>
<proteinExistence type="predicted"/>
<evidence type="ECO:0000313" key="4">
    <source>
        <dbReference type="Proteomes" id="UP001153954"/>
    </source>
</evidence>
<evidence type="ECO:0000259" key="2">
    <source>
        <dbReference type="Pfam" id="PF07530"/>
    </source>
</evidence>